<dbReference type="SMART" id="SM00419">
    <property type="entry name" value="HTH_CRP"/>
    <property type="match status" value="1"/>
</dbReference>
<evidence type="ECO:0000256" key="3">
    <source>
        <dbReference type="ARBA" id="ARBA00023163"/>
    </source>
</evidence>
<dbReference type="PROSITE" id="PS50042">
    <property type="entry name" value="CNMP_BINDING_3"/>
    <property type="match status" value="1"/>
</dbReference>
<feature type="domain" description="HTH crp-type" evidence="5">
    <location>
        <begin position="158"/>
        <end position="227"/>
    </location>
</feature>
<evidence type="ECO:0000313" key="6">
    <source>
        <dbReference type="EMBL" id="ROR28445.1"/>
    </source>
</evidence>
<evidence type="ECO:0000259" key="4">
    <source>
        <dbReference type="PROSITE" id="PS50042"/>
    </source>
</evidence>
<evidence type="ECO:0000256" key="2">
    <source>
        <dbReference type="ARBA" id="ARBA00023125"/>
    </source>
</evidence>
<keyword evidence="2" id="KW-0238">DNA-binding</keyword>
<dbReference type="SUPFAM" id="SSF51206">
    <property type="entry name" value="cAMP-binding domain-like"/>
    <property type="match status" value="1"/>
</dbReference>
<dbReference type="Proteomes" id="UP000273083">
    <property type="component" value="Unassembled WGS sequence"/>
</dbReference>
<accession>A0A3N1XP70</accession>
<comment type="caution">
    <text evidence="6">The sequence shown here is derived from an EMBL/GenBank/DDBJ whole genome shotgun (WGS) entry which is preliminary data.</text>
</comment>
<dbReference type="Gene3D" id="2.60.120.10">
    <property type="entry name" value="Jelly Rolls"/>
    <property type="match status" value="1"/>
</dbReference>
<name>A0A3N1XP70_9FIRM</name>
<dbReference type="RefSeq" id="WP_123608954.1">
    <property type="nucleotide sequence ID" value="NZ_RJVG01000004.1"/>
</dbReference>
<dbReference type="Pfam" id="PF13545">
    <property type="entry name" value="HTH_Crp_2"/>
    <property type="match status" value="1"/>
</dbReference>
<dbReference type="InterPro" id="IPR014710">
    <property type="entry name" value="RmlC-like_jellyroll"/>
</dbReference>
<dbReference type="GO" id="GO:0003677">
    <property type="term" value="F:DNA binding"/>
    <property type="evidence" value="ECO:0007669"/>
    <property type="project" value="UniProtKB-KW"/>
</dbReference>
<dbReference type="Pfam" id="PF00027">
    <property type="entry name" value="cNMP_binding"/>
    <property type="match status" value="1"/>
</dbReference>
<keyword evidence="7" id="KW-1185">Reference proteome</keyword>
<reference evidence="6 7" key="1">
    <citation type="submission" date="2018-11" db="EMBL/GenBank/DDBJ databases">
        <title>Genomic Encyclopedia of Type Strains, Phase IV (KMG-IV): sequencing the most valuable type-strain genomes for metagenomic binning, comparative biology and taxonomic classification.</title>
        <authorList>
            <person name="Goeker M."/>
        </authorList>
    </citation>
    <scope>NUCLEOTIDE SEQUENCE [LARGE SCALE GENOMIC DNA]</scope>
    <source>
        <strain evidence="6 7">DSM 26537</strain>
    </source>
</reference>
<proteinExistence type="predicted"/>
<evidence type="ECO:0000259" key="5">
    <source>
        <dbReference type="PROSITE" id="PS51063"/>
    </source>
</evidence>
<dbReference type="InterPro" id="IPR018490">
    <property type="entry name" value="cNMP-bd_dom_sf"/>
</dbReference>
<dbReference type="Gene3D" id="1.10.10.10">
    <property type="entry name" value="Winged helix-like DNA-binding domain superfamily/Winged helix DNA-binding domain"/>
    <property type="match status" value="1"/>
</dbReference>
<dbReference type="InterPro" id="IPR000595">
    <property type="entry name" value="cNMP-bd_dom"/>
</dbReference>
<dbReference type="CDD" id="cd00038">
    <property type="entry name" value="CAP_ED"/>
    <property type="match status" value="1"/>
</dbReference>
<evidence type="ECO:0000313" key="7">
    <source>
        <dbReference type="Proteomes" id="UP000273083"/>
    </source>
</evidence>
<dbReference type="InterPro" id="IPR012318">
    <property type="entry name" value="HTH_CRP"/>
</dbReference>
<protein>
    <submittedName>
        <fullName evidence="6">CRP/FNR family cyclic AMP-dependent transcriptional regulator</fullName>
    </submittedName>
</protein>
<keyword evidence="1" id="KW-0805">Transcription regulation</keyword>
<dbReference type="PROSITE" id="PS51063">
    <property type="entry name" value="HTH_CRP_2"/>
    <property type="match status" value="1"/>
</dbReference>
<evidence type="ECO:0000256" key="1">
    <source>
        <dbReference type="ARBA" id="ARBA00023015"/>
    </source>
</evidence>
<dbReference type="InterPro" id="IPR036390">
    <property type="entry name" value="WH_DNA-bd_sf"/>
</dbReference>
<dbReference type="EMBL" id="RJVG01000004">
    <property type="protein sequence ID" value="ROR28445.1"/>
    <property type="molecule type" value="Genomic_DNA"/>
</dbReference>
<dbReference type="CDD" id="cd00092">
    <property type="entry name" value="HTH_CRP"/>
    <property type="match status" value="1"/>
</dbReference>
<dbReference type="OrthoDB" id="3194797at2"/>
<feature type="domain" description="Cyclic nucleotide-binding" evidence="4">
    <location>
        <begin position="35"/>
        <end position="127"/>
    </location>
</feature>
<dbReference type="PRINTS" id="PR00034">
    <property type="entry name" value="HTHCRP"/>
</dbReference>
<dbReference type="InterPro" id="IPR036388">
    <property type="entry name" value="WH-like_DNA-bd_sf"/>
</dbReference>
<dbReference type="SUPFAM" id="SSF46785">
    <property type="entry name" value="Winged helix' DNA-binding domain"/>
    <property type="match status" value="1"/>
</dbReference>
<gene>
    <name evidence="6" type="ORF">EDD66_10427</name>
</gene>
<sequence length="241" mass="28142">MDNIENDNVYNFLNELHGTAKDYLNKYLSQAPDWLLDSIQIVKTKKNTTFIRENEKVDFVYILAEGIVKAIDYRFLGNSYDYMWFYPVKTFGGMEILLELDHFQTTLSTMTSCKMLVIPKNIFEKWMKSDINALSMEVKTMGSFLLEEVKRERVFLFIQGSDRVIYILTHLYEQTAIDNVCIIKVTHQDLADSTGLSIKTINRSLKKLEEEAYISRSGNKIIIKETQYKKMKEIVDQNHGN</sequence>
<organism evidence="6 7">
    <name type="scientific">Mobilisporobacter senegalensis</name>
    <dbReference type="NCBI Taxonomy" id="1329262"/>
    <lineage>
        <taxon>Bacteria</taxon>
        <taxon>Bacillati</taxon>
        <taxon>Bacillota</taxon>
        <taxon>Clostridia</taxon>
        <taxon>Lachnospirales</taxon>
        <taxon>Lachnospiraceae</taxon>
        <taxon>Mobilisporobacter</taxon>
    </lineage>
</organism>
<keyword evidence="3" id="KW-0804">Transcription</keyword>
<dbReference type="GO" id="GO:0006355">
    <property type="term" value="P:regulation of DNA-templated transcription"/>
    <property type="evidence" value="ECO:0007669"/>
    <property type="project" value="InterPro"/>
</dbReference>
<dbReference type="AlphaFoldDB" id="A0A3N1XP70"/>